<name>A0A2M8KWZ8_9BACT</name>
<dbReference type="HAMAP" id="MF_01334">
    <property type="entry name" value="Ribosomal_bL25_CTC"/>
    <property type="match status" value="1"/>
</dbReference>
<dbReference type="GO" id="GO:0003735">
    <property type="term" value="F:structural constituent of ribosome"/>
    <property type="evidence" value="ECO:0007669"/>
    <property type="project" value="InterPro"/>
</dbReference>
<dbReference type="CDD" id="cd00495">
    <property type="entry name" value="Ribosomal_L25_TL5_CTC"/>
    <property type="match status" value="1"/>
</dbReference>
<dbReference type="Gene3D" id="2.170.120.20">
    <property type="entry name" value="Ribosomal protein L25, beta domain"/>
    <property type="match status" value="1"/>
</dbReference>
<dbReference type="InterPro" id="IPR020056">
    <property type="entry name" value="Rbsml_bL25/Gln-tRNA_synth_N"/>
</dbReference>
<evidence type="ECO:0000313" key="9">
    <source>
        <dbReference type="EMBL" id="PJE64454.1"/>
    </source>
</evidence>
<comment type="function">
    <text evidence="5">This is one of the proteins that binds to the 5S RNA in the ribosome where it forms part of the central protuberance.</text>
</comment>
<dbReference type="Pfam" id="PF14693">
    <property type="entry name" value="Ribosomal_TL5_C"/>
    <property type="match status" value="1"/>
</dbReference>
<dbReference type="SUPFAM" id="SSF50715">
    <property type="entry name" value="Ribosomal protein L25-like"/>
    <property type="match status" value="1"/>
</dbReference>
<dbReference type="InterPro" id="IPR020930">
    <property type="entry name" value="Ribosomal_uL5_bac-type"/>
</dbReference>
<gene>
    <name evidence="5" type="primary">rplY</name>
    <name evidence="5" type="synonym">ctc</name>
    <name evidence="9" type="ORF">COU90_03335</name>
</gene>
<dbReference type="AlphaFoldDB" id="A0A2M8KWZ8"/>
<feature type="region of interest" description="Disordered" evidence="6">
    <location>
        <begin position="187"/>
        <end position="221"/>
    </location>
</feature>
<sequence length="221" mass="24329">MAELIATSRKELGKKSCRVRAAGFVPAVLYGYGTKPQPLSVESHVFEKTWRREGESSVITLVIEGDKSYNVLIQDVALHPIHDNPIHIDFYAVQMNKPIDAMVALSFTGESDALKTLGGVLVRVIQEVEVRALPKDLPHEIEIPLKSLRTFEDQILIKDIPMPSGVEILTDGEQVVALVEAPRSDEDLAALDEMPAGTSVEDIEVTGKKPEESSEEDTENK</sequence>
<keyword evidence="2 5" id="KW-0694">RNA-binding</keyword>
<dbReference type="InterPro" id="IPR001021">
    <property type="entry name" value="Ribosomal_bL25_long"/>
</dbReference>
<dbReference type="InterPro" id="IPR037121">
    <property type="entry name" value="Ribosomal_bL25_C"/>
</dbReference>
<evidence type="ECO:0000313" key="10">
    <source>
        <dbReference type="Proteomes" id="UP000229098"/>
    </source>
</evidence>
<accession>A0A2M8KWZ8</accession>
<dbReference type="GO" id="GO:0022625">
    <property type="term" value="C:cytosolic large ribosomal subunit"/>
    <property type="evidence" value="ECO:0007669"/>
    <property type="project" value="TreeGrafter"/>
</dbReference>
<dbReference type="Pfam" id="PF01386">
    <property type="entry name" value="Ribosomal_L25p"/>
    <property type="match status" value="1"/>
</dbReference>
<dbReference type="InterPro" id="IPR029751">
    <property type="entry name" value="Ribosomal_L25_dom"/>
</dbReference>
<feature type="domain" description="Large ribosomal subunit protein bL25 beta" evidence="8">
    <location>
        <begin position="99"/>
        <end position="183"/>
    </location>
</feature>
<evidence type="ECO:0000256" key="5">
    <source>
        <dbReference type="HAMAP-Rule" id="MF_01334"/>
    </source>
</evidence>
<evidence type="ECO:0000256" key="4">
    <source>
        <dbReference type="ARBA" id="ARBA00023274"/>
    </source>
</evidence>
<organism evidence="9 10">
    <name type="scientific">Candidatus Ryanbacteria bacterium CG10_big_fil_rev_8_21_14_0_10_43_42</name>
    <dbReference type="NCBI Taxonomy" id="1974864"/>
    <lineage>
        <taxon>Bacteria</taxon>
        <taxon>Candidatus Ryaniibacteriota</taxon>
    </lineage>
</organism>
<dbReference type="PANTHER" id="PTHR33284:SF1">
    <property type="entry name" value="RIBOSOMAL PROTEIN L25_GLN-TRNA SYNTHETASE, ANTI-CODON-BINDING DOMAIN-CONTAINING PROTEIN"/>
    <property type="match status" value="1"/>
</dbReference>
<keyword evidence="4 5" id="KW-0687">Ribonucleoprotein</keyword>
<dbReference type="GO" id="GO:0008097">
    <property type="term" value="F:5S rRNA binding"/>
    <property type="evidence" value="ECO:0007669"/>
    <property type="project" value="InterPro"/>
</dbReference>
<dbReference type="GO" id="GO:0006412">
    <property type="term" value="P:translation"/>
    <property type="evidence" value="ECO:0007669"/>
    <property type="project" value="UniProtKB-UniRule"/>
</dbReference>
<proteinExistence type="inferred from homology"/>
<evidence type="ECO:0000256" key="3">
    <source>
        <dbReference type="ARBA" id="ARBA00022980"/>
    </source>
</evidence>
<evidence type="ECO:0000256" key="1">
    <source>
        <dbReference type="ARBA" id="ARBA00022730"/>
    </source>
</evidence>
<dbReference type="PANTHER" id="PTHR33284">
    <property type="entry name" value="RIBOSOMAL PROTEIN L25/GLN-TRNA SYNTHETASE, ANTI-CODON-BINDING DOMAIN-CONTAINING PROTEIN"/>
    <property type="match status" value="1"/>
</dbReference>
<comment type="subunit">
    <text evidence="5">Part of the 50S ribosomal subunit; part of the 5S rRNA/L5/L18/L25 subcomplex. Contacts the 5S rRNA. Binds to the 5S rRNA independently of L5 and L18.</text>
</comment>
<feature type="domain" description="Large ribosomal subunit protein bL25 L25" evidence="7">
    <location>
        <begin position="6"/>
        <end position="90"/>
    </location>
</feature>
<evidence type="ECO:0000256" key="2">
    <source>
        <dbReference type="ARBA" id="ARBA00022884"/>
    </source>
</evidence>
<dbReference type="Gene3D" id="2.40.240.10">
    <property type="entry name" value="Ribosomal Protein L25, Chain P"/>
    <property type="match status" value="1"/>
</dbReference>
<dbReference type="NCBIfam" id="TIGR00731">
    <property type="entry name" value="bL25_bact_ctc"/>
    <property type="match status" value="1"/>
</dbReference>
<keyword evidence="3 5" id="KW-0689">Ribosomal protein</keyword>
<comment type="similarity">
    <text evidence="5">Belongs to the bacterial ribosomal protein bL25 family. CTC subfamily.</text>
</comment>
<dbReference type="InterPro" id="IPR020057">
    <property type="entry name" value="Ribosomal_bL25_b-dom"/>
</dbReference>
<dbReference type="InterPro" id="IPR011035">
    <property type="entry name" value="Ribosomal_bL25/Gln-tRNA_synth"/>
</dbReference>
<evidence type="ECO:0000259" key="7">
    <source>
        <dbReference type="Pfam" id="PF01386"/>
    </source>
</evidence>
<keyword evidence="1 5" id="KW-0699">rRNA-binding</keyword>
<reference evidence="10" key="1">
    <citation type="submission" date="2017-09" db="EMBL/GenBank/DDBJ databases">
        <title>Depth-based differentiation of microbial function through sediment-hosted aquifers and enrichment of novel symbionts in the deep terrestrial subsurface.</title>
        <authorList>
            <person name="Probst A.J."/>
            <person name="Ladd B."/>
            <person name="Jarett J.K."/>
            <person name="Geller-Mcgrath D.E."/>
            <person name="Sieber C.M.K."/>
            <person name="Emerson J.B."/>
            <person name="Anantharaman K."/>
            <person name="Thomas B.C."/>
            <person name="Malmstrom R."/>
            <person name="Stieglmeier M."/>
            <person name="Klingl A."/>
            <person name="Woyke T."/>
            <person name="Ryan C.M."/>
            <person name="Banfield J.F."/>
        </authorList>
    </citation>
    <scope>NUCLEOTIDE SEQUENCE [LARGE SCALE GENOMIC DNA]</scope>
</reference>
<comment type="caution">
    <text evidence="9">The sequence shown here is derived from an EMBL/GenBank/DDBJ whole genome shotgun (WGS) entry which is preliminary data.</text>
</comment>
<dbReference type="Proteomes" id="UP000229098">
    <property type="component" value="Unassembled WGS sequence"/>
</dbReference>
<evidence type="ECO:0000259" key="8">
    <source>
        <dbReference type="Pfam" id="PF14693"/>
    </source>
</evidence>
<protein>
    <recommendedName>
        <fullName evidence="5">Large ribosomal subunit protein bL25</fullName>
    </recommendedName>
    <alternativeName>
        <fullName evidence="5">General stress protein CTC</fullName>
    </alternativeName>
</protein>
<dbReference type="EMBL" id="PFEF01000006">
    <property type="protein sequence ID" value="PJE64454.1"/>
    <property type="molecule type" value="Genomic_DNA"/>
</dbReference>
<evidence type="ECO:0000256" key="6">
    <source>
        <dbReference type="SAM" id="MobiDB-lite"/>
    </source>
</evidence>